<evidence type="ECO:0000256" key="1">
    <source>
        <dbReference type="ARBA" id="ARBA00004903"/>
    </source>
</evidence>
<comment type="function">
    <text evidence="7">Key enzyme in folate metabolism. Catalyzes an essential reaction for de novo glycine and purine synthesis, and for DNA precursor synthesis.</text>
</comment>
<protein>
    <recommendedName>
        <fullName evidence="3 7">Dihydrofolate reductase</fullName>
        <ecNumber evidence="3 7">1.5.1.3</ecNumber>
    </recommendedName>
</protein>
<evidence type="ECO:0000256" key="7">
    <source>
        <dbReference type="PIRNR" id="PIRNR000194"/>
    </source>
</evidence>
<gene>
    <name evidence="9" type="ORF">SAMN02745973_00649</name>
</gene>
<dbReference type="OrthoDB" id="9804315at2"/>
<keyword evidence="10" id="KW-1185">Reference proteome</keyword>
<evidence type="ECO:0000313" key="9">
    <source>
        <dbReference type="EMBL" id="SJZ44469.1"/>
    </source>
</evidence>
<evidence type="ECO:0000256" key="6">
    <source>
        <dbReference type="ARBA" id="ARBA00023002"/>
    </source>
</evidence>
<evidence type="ECO:0000256" key="5">
    <source>
        <dbReference type="ARBA" id="ARBA00022857"/>
    </source>
</evidence>
<dbReference type="PANTHER" id="PTHR48069:SF3">
    <property type="entry name" value="DIHYDROFOLATE REDUCTASE"/>
    <property type="match status" value="1"/>
</dbReference>
<dbReference type="Pfam" id="PF00186">
    <property type="entry name" value="DHFR_1"/>
    <property type="match status" value="1"/>
</dbReference>
<dbReference type="GO" id="GO:0046452">
    <property type="term" value="P:dihydrofolate metabolic process"/>
    <property type="evidence" value="ECO:0007669"/>
    <property type="project" value="TreeGrafter"/>
</dbReference>
<evidence type="ECO:0000313" key="10">
    <source>
        <dbReference type="Proteomes" id="UP000196365"/>
    </source>
</evidence>
<dbReference type="PROSITE" id="PS51330">
    <property type="entry name" value="DHFR_2"/>
    <property type="match status" value="1"/>
</dbReference>
<comment type="similarity">
    <text evidence="2 7">Belongs to the dihydrofolate reductase family.</text>
</comment>
<dbReference type="InterPro" id="IPR001796">
    <property type="entry name" value="DHFR_dom"/>
</dbReference>
<accession>A0A1T4KPW0</accession>
<feature type="domain" description="DHFR" evidence="8">
    <location>
        <begin position="1"/>
        <end position="160"/>
    </location>
</feature>
<comment type="catalytic activity">
    <reaction evidence="7">
        <text>(6S)-5,6,7,8-tetrahydrofolate + NADP(+) = 7,8-dihydrofolate + NADPH + H(+)</text>
        <dbReference type="Rhea" id="RHEA:15009"/>
        <dbReference type="ChEBI" id="CHEBI:15378"/>
        <dbReference type="ChEBI" id="CHEBI:57451"/>
        <dbReference type="ChEBI" id="CHEBI:57453"/>
        <dbReference type="ChEBI" id="CHEBI:57783"/>
        <dbReference type="ChEBI" id="CHEBI:58349"/>
        <dbReference type="EC" id="1.5.1.3"/>
    </reaction>
</comment>
<sequence length="163" mass="19167">MINMIVAMDKNQGIGKGNALLAHIKPDLQYFKKITKGHIVIMGYNTYQSLPIKPLPHRQNIVITRKNIKLDNALVLNSLEKTLKWIEKSQQKEIFICGGASIYKQFMPYADRLYITHIFHSFNADVFFPPIEKEWEIKSVQAHRENIEHKYPHIFTIYERNTR</sequence>
<dbReference type="GO" id="GO:0006730">
    <property type="term" value="P:one-carbon metabolic process"/>
    <property type="evidence" value="ECO:0007669"/>
    <property type="project" value="UniProtKB-KW"/>
</dbReference>
<keyword evidence="5 7" id="KW-0521">NADP</keyword>
<dbReference type="GO" id="GO:0005829">
    <property type="term" value="C:cytosol"/>
    <property type="evidence" value="ECO:0007669"/>
    <property type="project" value="TreeGrafter"/>
</dbReference>
<name>A0A1T4KPW0_9FIRM</name>
<dbReference type="SUPFAM" id="SSF53597">
    <property type="entry name" value="Dihydrofolate reductase-like"/>
    <property type="match status" value="1"/>
</dbReference>
<keyword evidence="6 7" id="KW-0560">Oxidoreductase</keyword>
<dbReference type="GO" id="GO:0050661">
    <property type="term" value="F:NADP binding"/>
    <property type="evidence" value="ECO:0007669"/>
    <property type="project" value="InterPro"/>
</dbReference>
<dbReference type="CDD" id="cd00209">
    <property type="entry name" value="DHFR"/>
    <property type="match status" value="1"/>
</dbReference>
<dbReference type="EMBL" id="FUWV01000002">
    <property type="protein sequence ID" value="SJZ44469.1"/>
    <property type="molecule type" value="Genomic_DNA"/>
</dbReference>
<evidence type="ECO:0000256" key="4">
    <source>
        <dbReference type="ARBA" id="ARBA00022563"/>
    </source>
</evidence>
<evidence type="ECO:0000256" key="3">
    <source>
        <dbReference type="ARBA" id="ARBA00012856"/>
    </source>
</evidence>
<dbReference type="AlphaFoldDB" id="A0A1T4KPW0"/>
<dbReference type="GO" id="GO:0046654">
    <property type="term" value="P:tetrahydrofolate biosynthetic process"/>
    <property type="evidence" value="ECO:0007669"/>
    <property type="project" value="UniProtKB-UniPathway"/>
</dbReference>
<dbReference type="PIRSF" id="PIRSF000194">
    <property type="entry name" value="DHFR"/>
    <property type="match status" value="1"/>
</dbReference>
<dbReference type="Gene3D" id="3.40.430.10">
    <property type="entry name" value="Dihydrofolate Reductase, subunit A"/>
    <property type="match status" value="1"/>
</dbReference>
<dbReference type="Proteomes" id="UP000196365">
    <property type="component" value="Unassembled WGS sequence"/>
</dbReference>
<evidence type="ECO:0000256" key="2">
    <source>
        <dbReference type="ARBA" id="ARBA00009539"/>
    </source>
</evidence>
<proteinExistence type="inferred from homology"/>
<dbReference type="EC" id="1.5.1.3" evidence="3 7"/>
<evidence type="ECO:0000259" key="8">
    <source>
        <dbReference type="PROSITE" id="PS51330"/>
    </source>
</evidence>
<keyword evidence="4 7" id="KW-0554">One-carbon metabolism</keyword>
<dbReference type="InterPro" id="IPR024072">
    <property type="entry name" value="DHFR-like_dom_sf"/>
</dbReference>
<dbReference type="InterPro" id="IPR012259">
    <property type="entry name" value="DHFR"/>
</dbReference>
<dbReference type="GO" id="GO:0004146">
    <property type="term" value="F:dihydrofolate reductase activity"/>
    <property type="evidence" value="ECO:0007669"/>
    <property type="project" value="UniProtKB-EC"/>
</dbReference>
<dbReference type="RefSeq" id="WP_087678073.1">
    <property type="nucleotide sequence ID" value="NZ_FUWV01000002.1"/>
</dbReference>
<dbReference type="PRINTS" id="PR00070">
    <property type="entry name" value="DHFR"/>
</dbReference>
<reference evidence="9 10" key="1">
    <citation type="submission" date="2017-02" db="EMBL/GenBank/DDBJ databases">
        <authorList>
            <person name="Peterson S.W."/>
        </authorList>
    </citation>
    <scope>NUCLEOTIDE SEQUENCE [LARGE SCALE GENOMIC DNA]</scope>
    <source>
        <strain evidence="9 10">DSM 15102</strain>
    </source>
</reference>
<dbReference type="UniPathway" id="UPA00077">
    <property type="reaction ID" value="UER00158"/>
</dbReference>
<organism evidence="9 10">
    <name type="scientific">Garciella nitratireducens DSM 15102</name>
    <dbReference type="NCBI Taxonomy" id="1121911"/>
    <lineage>
        <taxon>Bacteria</taxon>
        <taxon>Bacillati</taxon>
        <taxon>Bacillota</taxon>
        <taxon>Clostridia</taxon>
        <taxon>Eubacteriales</taxon>
        <taxon>Eubacteriaceae</taxon>
        <taxon>Garciella</taxon>
    </lineage>
</organism>
<dbReference type="PANTHER" id="PTHR48069">
    <property type="entry name" value="DIHYDROFOLATE REDUCTASE"/>
    <property type="match status" value="1"/>
</dbReference>
<comment type="pathway">
    <text evidence="1 7">Cofactor biosynthesis; tetrahydrofolate biosynthesis; 5,6,7,8-tetrahydrofolate from 7,8-dihydrofolate: step 1/1.</text>
</comment>
<dbReference type="GO" id="GO:0046655">
    <property type="term" value="P:folic acid metabolic process"/>
    <property type="evidence" value="ECO:0007669"/>
    <property type="project" value="TreeGrafter"/>
</dbReference>